<evidence type="ECO:0000259" key="10">
    <source>
        <dbReference type="PROSITE" id="PS50940"/>
    </source>
</evidence>
<keyword evidence="6" id="KW-0146">Chitin degradation</keyword>
<dbReference type="EC" id="3.2.1.14" evidence="2"/>
<dbReference type="PANTHER" id="PTHR23301">
    <property type="entry name" value="CHITIN BINDING PERITROPHIN-A"/>
    <property type="match status" value="1"/>
</dbReference>
<organism evidence="12 13">
    <name type="scientific">Mesembrinibis cayennensis</name>
    <dbReference type="NCBI Taxonomy" id="1118748"/>
    <lineage>
        <taxon>Eukaryota</taxon>
        <taxon>Metazoa</taxon>
        <taxon>Chordata</taxon>
        <taxon>Craniata</taxon>
        <taxon>Vertebrata</taxon>
        <taxon>Euteleostomi</taxon>
        <taxon>Archelosauria</taxon>
        <taxon>Archosauria</taxon>
        <taxon>Dinosauria</taxon>
        <taxon>Saurischia</taxon>
        <taxon>Theropoda</taxon>
        <taxon>Coelurosauria</taxon>
        <taxon>Aves</taxon>
        <taxon>Neognathae</taxon>
        <taxon>Neoaves</taxon>
        <taxon>Aequornithes</taxon>
        <taxon>Pelecaniformes</taxon>
        <taxon>Threskiornithidae</taxon>
        <taxon>Mesembrinibis</taxon>
    </lineage>
</organism>
<feature type="non-terminal residue" evidence="12">
    <location>
        <position position="142"/>
    </location>
</feature>
<dbReference type="InterPro" id="IPR002557">
    <property type="entry name" value="Chitin-bd_dom"/>
</dbReference>
<dbReference type="InterPro" id="IPR001223">
    <property type="entry name" value="Glyco_hydro18_cat"/>
</dbReference>
<evidence type="ECO:0000256" key="2">
    <source>
        <dbReference type="ARBA" id="ARBA00012729"/>
    </source>
</evidence>
<dbReference type="GO" id="GO:0005576">
    <property type="term" value="C:extracellular region"/>
    <property type="evidence" value="ECO:0007669"/>
    <property type="project" value="InterPro"/>
</dbReference>
<dbReference type="Proteomes" id="UP000574277">
    <property type="component" value="Unassembled WGS sequence"/>
</dbReference>
<evidence type="ECO:0000256" key="9">
    <source>
        <dbReference type="SAM" id="MobiDB-lite"/>
    </source>
</evidence>
<dbReference type="InterPro" id="IPR017853">
    <property type="entry name" value="GH"/>
</dbReference>
<evidence type="ECO:0000256" key="4">
    <source>
        <dbReference type="ARBA" id="ARBA00022729"/>
    </source>
</evidence>
<evidence type="ECO:0000259" key="11">
    <source>
        <dbReference type="PROSITE" id="PS51910"/>
    </source>
</evidence>
<dbReference type="Gene3D" id="3.20.20.80">
    <property type="entry name" value="Glycosidases"/>
    <property type="match status" value="1"/>
</dbReference>
<dbReference type="SMART" id="SM00494">
    <property type="entry name" value="ChtBD2"/>
    <property type="match status" value="1"/>
</dbReference>
<name>A0A7L0Q4D7_9AVES</name>
<evidence type="ECO:0000256" key="5">
    <source>
        <dbReference type="ARBA" id="ARBA00022737"/>
    </source>
</evidence>
<dbReference type="EMBL" id="VXAT01039855">
    <property type="protein sequence ID" value="NXL12830.1"/>
    <property type="molecule type" value="Genomic_DNA"/>
</dbReference>
<dbReference type="PROSITE" id="PS50940">
    <property type="entry name" value="CHIT_BIND_II"/>
    <property type="match status" value="1"/>
</dbReference>
<dbReference type="SUPFAM" id="SSF57625">
    <property type="entry name" value="Invertebrate chitin-binding proteins"/>
    <property type="match status" value="1"/>
</dbReference>
<keyword evidence="4" id="KW-0732">Signal</keyword>
<evidence type="ECO:0000256" key="6">
    <source>
        <dbReference type="ARBA" id="ARBA00023024"/>
    </source>
</evidence>
<feature type="region of interest" description="Disordered" evidence="9">
    <location>
        <begin position="59"/>
        <end position="89"/>
    </location>
</feature>
<dbReference type="PANTHER" id="PTHR23301:SF0">
    <property type="entry name" value="CHITIN-BINDING TYPE-2 DOMAIN-CONTAINING PROTEIN-RELATED"/>
    <property type="match status" value="1"/>
</dbReference>
<feature type="domain" description="Chitin-binding type-2" evidence="10">
    <location>
        <begin position="93"/>
        <end position="142"/>
    </location>
</feature>
<comment type="catalytic activity">
    <reaction evidence="1">
        <text>Random endo-hydrolysis of N-acetyl-beta-D-glucosaminide (1-&gt;4)-beta-linkages in chitin and chitodextrins.</text>
        <dbReference type="EC" id="3.2.1.14"/>
    </reaction>
</comment>
<keyword evidence="5" id="KW-0677">Repeat</keyword>
<feature type="compositionally biased region" description="Gly residues" evidence="9">
    <location>
        <begin position="76"/>
        <end position="89"/>
    </location>
</feature>
<keyword evidence="3" id="KW-0147">Chitin-binding</keyword>
<sequence length="142" mass="14720">QLDWLKKNNYGGAMVWALDMDDFTGTFCKEGKYPLITTLKNGLGQQNSGDPFLLFFQAVPPGQPNPPVTEAPSQGSGSGSGGSGSNTGGSGGSGFCAGKANGVYADPTSKSSFYNCVNGETFMQSCQAGLVFDTSCSCCNWP</sequence>
<keyword evidence="8" id="KW-0325">Glycoprotein</keyword>
<dbReference type="Pfam" id="PF01607">
    <property type="entry name" value="CBM_14"/>
    <property type="match status" value="1"/>
</dbReference>
<dbReference type="GO" id="GO:0008061">
    <property type="term" value="F:chitin binding"/>
    <property type="evidence" value="ECO:0007669"/>
    <property type="project" value="UniProtKB-KW"/>
</dbReference>
<dbReference type="SUPFAM" id="SSF51445">
    <property type="entry name" value="(Trans)glycosidases"/>
    <property type="match status" value="1"/>
</dbReference>
<evidence type="ECO:0000313" key="12">
    <source>
        <dbReference type="EMBL" id="NXL12830.1"/>
    </source>
</evidence>
<keyword evidence="6" id="KW-0624">Polysaccharide degradation</keyword>
<dbReference type="InterPro" id="IPR051940">
    <property type="entry name" value="Chitin_bind-dev_reg"/>
</dbReference>
<evidence type="ECO:0000256" key="3">
    <source>
        <dbReference type="ARBA" id="ARBA00022669"/>
    </source>
</evidence>
<dbReference type="AlphaFoldDB" id="A0A7L0Q4D7"/>
<protein>
    <recommendedName>
        <fullName evidence="2">chitinase</fullName>
        <ecNumber evidence="2">3.2.1.14</ecNumber>
    </recommendedName>
</protein>
<evidence type="ECO:0000256" key="7">
    <source>
        <dbReference type="ARBA" id="ARBA00023157"/>
    </source>
</evidence>
<proteinExistence type="predicted"/>
<evidence type="ECO:0000256" key="8">
    <source>
        <dbReference type="ARBA" id="ARBA00023180"/>
    </source>
</evidence>
<evidence type="ECO:0000256" key="1">
    <source>
        <dbReference type="ARBA" id="ARBA00000822"/>
    </source>
</evidence>
<reference evidence="12 13" key="1">
    <citation type="submission" date="2019-09" db="EMBL/GenBank/DDBJ databases">
        <title>Bird 10,000 Genomes (B10K) Project - Family phase.</title>
        <authorList>
            <person name="Zhang G."/>
        </authorList>
    </citation>
    <scope>NUCLEOTIDE SEQUENCE [LARGE SCALE GENOMIC DNA]</scope>
    <source>
        <strain evidence="12">B10K-DU-001-44</strain>
        <tissue evidence="12">Muscle</tissue>
    </source>
</reference>
<evidence type="ECO:0000313" key="13">
    <source>
        <dbReference type="Proteomes" id="UP000574277"/>
    </source>
</evidence>
<keyword evidence="6" id="KW-0119">Carbohydrate metabolism</keyword>
<dbReference type="GO" id="GO:0006032">
    <property type="term" value="P:chitin catabolic process"/>
    <property type="evidence" value="ECO:0007669"/>
    <property type="project" value="UniProtKB-KW"/>
</dbReference>
<gene>
    <name evidence="12" type="primary">Chia</name>
    <name evidence="12" type="ORF">MESCAY_R11697</name>
</gene>
<accession>A0A7L0Q4D7</accession>
<dbReference type="GO" id="GO:0008843">
    <property type="term" value="F:endochitinase activity"/>
    <property type="evidence" value="ECO:0007669"/>
    <property type="project" value="UniProtKB-EC"/>
</dbReference>
<keyword evidence="13" id="KW-1185">Reference proteome</keyword>
<feature type="domain" description="GH18" evidence="11">
    <location>
        <begin position="1"/>
        <end position="46"/>
    </location>
</feature>
<comment type="caution">
    <text evidence="12">The sequence shown here is derived from an EMBL/GenBank/DDBJ whole genome shotgun (WGS) entry which is preliminary data.</text>
</comment>
<dbReference type="InterPro" id="IPR036508">
    <property type="entry name" value="Chitin-bd_dom_sf"/>
</dbReference>
<feature type="non-terminal residue" evidence="12">
    <location>
        <position position="1"/>
    </location>
</feature>
<dbReference type="GO" id="GO:0005975">
    <property type="term" value="P:carbohydrate metabolic process"/>
    <property type="evidence" value="ECO:0007669"/>
    <property type="project" value="InterPro"/>
</dbReference>
<dbReference type="PROSITE" id="PS51910">
    <property type="entry name" value="GH18_2"/>
    <property type="match status" value="1"/>
</dbReference>
<keyword evidence="7" id="KW-1015">Disulfide bond</keyword>